<dbReference type="PANTHER" id="PTHR11640">
    <property type="entry name" value="NEPHRIN"/>
    <property type="match status" value="1"/>
</dbReference>
<feature type="domain" description="Ig-like" evidence="8">
    <location>
        <begin position="523"/>
        <end position="609"/>
    </location>
</feature>
<accession>A0A9P0MHD6</accession>
<keyword evidence="5" id="KW-0393">Immunoglobulin domain</keyword>
<dbReference type="PROSITE" id="PS50853">
    <property type="entry name" value="FN3"/>
    <property type="match status" value="1"/>
</dbReference>
<feature type="region of interest" description="Disordered" evidence="6">
    <location>
        <begin position="1"/>
        <end position="22"/>
    </location>
</feature>
<dbReference type="OrthoDB" id="10028801at2759"/>
<dbReference type="SMART" id="SM00060">
    <property type="entry name" value="FN3"/>
    <property type="match status" value="1"/>
</dbReference>
<dbReference type="FunFam" id="2.60.40.10:FF:001273">
    <property type="entry name" value="Hibris, isoform B"/>
    <property type="match status" value="1"/>
</dbReference>
<dbReference type="InterPro" id="IPR036116">
    <property type="entry name" value="FN3_sf"/>
</dbReference>
<protein>
    <recommendedName>
        <fullName evidence="12">Nephrin</fullName>
    </recommendedName>
</protein>
<evidence type="ECO:0000256" key="4">
    <source>
        <dbReference type="ARBA" id="ARBA00023180"/>
    </source>
</evidence>
<dbReference type="AlphaFoldDB" id="A0A9P0MHD6"/>
<dbReference type="InterPro" id="IPR007110">
    <property type="entry name" value="Ig-like_dom"/>
</dbReference>
<dbReference type="InterPro" id="IPR003598">
    <property type="entry name" value="Ig_sub2"/>
</dbReference>
<evidence type="ECO:0000256" key="3">
    <source>
        <dbReference type="ARBA" id="ARBA00023157"/>
    </source>
</evidence>
<feature type="domain" description="Ig-like" evidence="8">
    <location>
        <begin position="130"/>
        <end position="219"/>
    </location>
</feature>
<dbReference type="CDD" id="cd00096">
    <property type="entry name" value="Ig"/>
    <property type="match status" value="1"/>
</dbReference>
<dbReference type="GO" id="GO:0050839">
    <property type="term" value="F:cell adhesion molecule binding"/>
    <property type="evidence" value="ECO:0007669"/>
    <property type="project" value="TreeGrafter"/>
</dbReference>
<feature type="domain" description="Fibronectin type-III" evidence="9">
    <location>
        <begin position="788"/>
        <end position="881"/>
    </location>
</feature>
<evidence type="ECO:0000259" key="8">
    <source>
        <dbReference type="PROSITE" id="PS50835"/>
    </source>
</evidence>
<feature type="domain" description="Ig-like" evidence="8">
    <location>
        <begin position="685"/>
        <end position="781"/>
    </location>
</feature>
<keyword evidence="3" id="KW-1015">Disulfide bond</keyword>
<dbReference type="InterPro" id="IPR051275">
    <property type="entry name" value="Cell_adhesion_signaling"/>
</dbReference>
<dbReference type="InterPro" id="IPR036179">
    <property type="entry name" value="Ig-like_dom_sf"/>
</dbReference>
<evidence type="ECO:0000256" key="6">
    <source>
        <dbReference type="SAM" id="MobiDB-lite"/>
    </source>
</evidence>
<reference evidence="10" key="1">
    <citation type="submission" date="2022-01" db="EMBL/GenBank/DDBJ databases">
        <authorList>
            <person name="King R."/>
        </authorList>
    </citation>
    <scope>NUCLEOTIDE SEQUENCE</scope>
</reference>
<evidence type="ECO:0008006" key="12">
    <source>
        <dbReference type="Google" id="ProtNLM"/>
    </source>
</evidence>
<dbReference type="Pfam" id="PF13927">
    <property type="entry name" value="Ig_3"/>
    <property type="match status" value="5"/>
</dbReference>
<feature type="domain" description="Ig-like" evidence="8">
    <location>
        <begin position="421"/>
        <end position="518"/>
    </location>
</feature>
<gene>
    <name evidence="10" type="ORF">NEZAVI_LOCUS6045</name>
</gene>
<dbReference type="SUPFAM" id="SSF48726">
    <property type="entry name" value="Immunoglobulin"/>
    <property type="match status" value="7"/>
</dbReference>
<sequence length="1101" mass="121405">MGGESPDPAEEAPPSSIEMVGHPSNSKIEIKENQEFQLECLVKNSKPAAKIVWFRGNVELKLDKREDKVVIVDPSKKVKRYDVSSKITLQPTAEDDFADYTCEARHEALHPEMPLRVTVQLSVLYPPGLPYIEGYTEGETIRRGQNVELVCRSRGGNPPAQLIWYKNSEQIRMAYRTSGRLSENIYSFTADANDNKAKYRCEASNIMSKSPLKAEVDLTVLFAPTQVTISGPTEARVGDTVPLTCTTASSNPPADIKWMVNGRQVRNATQHTIPAPEGGWFTTSNTTAVIGPNQKSLVVICHGLNKQLTENIVSTHTINVLYPPGQPILTGYTKGTHIAAGTLQKISCISSGGNPLATLTWYKNDKKINSVSKTNDRSVSAEVTILANVTDNEAVYKCEASNPATEIPLIERVQLSVHFPPEHVKIKKEPEELRAGTIATLTCDASSSNPPSEMSWWREGISVTEGITNSSKPGLHGGTVSSIQLKLNITPEIDGDVYTCQAANIVLQRSVHDAVTMSVLYKPVFSEVGETDVSGIEGENLLLGSQAAGHPSALTYTWTKDRAPLSSNKDIHIEGPFINFTRLHRTFTGVYTCEAVNSEGSTTVTFNLTVFYGGSIVGTSHGVSVSPKEDAQLWCRFDGSPLSQEHIAWHRDDFPEMSQRTTITWQNNTSFLTIREAKKEDIDKPEMDLSPNLLKSASNNGETGRLVCRVSAAPAVNFTWSRGSSIITTDHHKYLIDYKQIDDVHYESIVLIRNIEQSDYGRYECIARNHLGFSTNTVVLALTNAPDPPSNLQVYNVSHDSLTLGWEPGFDGGLPASYRLRYRPVNIPGATYKYEDTGNVTKYTVTGLELGTEYVFSIQALNRLGSSRYLADTLKATTSKLPDPQFDAADIPLIIIMAVVSTAATLLIINIIVIAFFYYRKRRHRDQVHHEGSSDQGSNKNPPMEMYAPSSYNETVTGETLSSVSEKSESYSDQQDYNDDARKPAASTYLIDQSDYPFQYTGYDIQPQIKDVEPIALHRTPYNNQNGGLGVPPMDNYYTVSPDPRYVAYPPPLQFAQPPLPVPANTRQVPPDVTVLSAPPLLSTFNYSPASHLVEPDSHLV</sequence>
<dbReference type="PANTHER" id="PTHR11640:SF31">
    <property type="entry name" value="IRREGULAR CHIASM C-ROUGHEST PROTEIN-RELATED"/>
    <property type="match status" value="1"/>
</dbReference>
<keyword evidence="7" id="KW-1133">Transmembrane helix</keyword>
<dbReference type="SMART" id="SM00408">
    <property type="entry name" value="IGc2"/>
    <property type="match status" value="6"/>
</dbReference>
<dbReference type="GO" id="GO:0098609">
    <property type="term" value="P:cell-cell adhesion"/>
    <property type="evidence" value="ECO:0007669"/>
    <property type="project" value="TreeGrafter"/>
</dbReference>
<dbReference type="InterPro" id="IPR013162">
    <property type="entry name" value="CD80_C2-set"/>
</dbReference>
<feature type="domain" description="Ig-like" evidence="8">
    <location>
        <begin position="327"/>
        <end position="416"/>
    </location>
</feature>
<dbReference type="GO" id="GO:0005911">
    <property type="term" value="C:cell-cell junction"/>
    <property type="evidence" value="ECO:0007669"/>
    <property type="project" value="TreeGrafter"/>
</dbReference>
<dbReference type="EMBL" id="OV725079">
    <property type="protein sequence ID" value="CAH1395844.1"/>
    <property type="molecule type" value="Genomic_DNA"/>
</dbReference>
<feature type="domain" description="Ig-like" evidence="8">
    <location>
        <begin position="14"/>
        <end position="118"/>
    </location>
</feature>
<dbReference type="InterPro" id="IPR013783">
    <property type="entry name" value="Ig-like_fold"/>
</dbReference>
<keyword evidence="2 7" id="KW-0472">Membrane</keyword>
<dbReference type="PROSITE" id="PS00290">
    <property type="entry name" value="IG_MHC"/>
    <property type="match status" value="1"/>
</dbReference>
<dbReference type="PROSITE" id="PS50835">
    <property type="entry name" value="IG_LIKE"/>
    <property type="match status" value="7"/>
</dbReference>
<dbReference type="CDD" id="cd00063">
    <property type="entry name" value="FN3"/>
    <property type="match status" value="1"/>
</dbReference>
<dbReference type="SMART" id="SM00409">
    <property type="entry name" value="IG"/>
    <property type="match status" value="6"/>
</dbReference>
<evidence type="ECO:0000256" key="1">
    <source>
        <dbReference type="ARBA" id="ARBA00004479"/>
    </source>
</evidence>
<evidence type="ECO:0000256" key="5">
    <source>
        <dbReference type="ARBA" id="ARBA00023319"/>
    </source>
</evidence>
<evidence type="ECO:0000256" key="2">
    <source>
        <dbReference type="ARBA" id="ARBA00023136"/>
    </source>
</evidence>
<feature type="compositionally biased region" description="Low complexity" evidence="6">
    <location>
        <begin position="1"/>
        <end position="18"/>
    </location>
</feature>
<dbReference type="InterPro" id="IPR003006">
    <property type="entry name" value="Ig/MHC_CS"/>
</dbReference>
<feature type="region of interest" description="Disordered" evidence="6">
    <location>
        <begin position="927"/>
        <end position="981"/>
    </location>
</feature>
<name>A0A9P0MHD6_NEZVI</name>
<evidence type="ECO:0000259" key="9">
    <source>
        <dbReference type="PROSITE" id="PS50853"/>
    </source>
</evidence>
<dbReference type="FunFam" id="2.60.40.10:FF:000405">
    <property type="entry name" value="nephrin isoform X1"/>
    <property type="match status" value="2"/>
</dbReference>
<evidence type="ECO:0000313" key="11">
    <source>
        <dbReference type="Proteomes" id="UP001152798"/>
    </source>
</evidence>
<keyword evidence="11" id="KW-1185">Reference proteome</keyword>
<dbReference type="Pfam" id="PF00041">
    <property type="entry name" value="fn3"/>
    <property type="match status" value="1"/>
</dbReference>
<dbReference type="SUPFAM" id="SSF49265">
    <property type="entry name" value="Fibronectin type III"/>
    <property type="match status" value="1"/>
</dbReference>
<dbReference type="InterPro" id="IPR003599">
    <property type="entry name" value="Ig_sub"/>
</dbReference>
<dbReference type="InterPro" id="IPR003961">
    <property type="entry name" value="FN3_dom"/>
</dbReference>
<proteinExistence type="predicted"/>
<dbReference type="Pfam" id="PF08205">
    <property type="entry name" value="C2-set_2"/>
    <property type="match status" value="2"/>
</dbReference>
<evidence type="ECO:0000313" key="10">
    <source>
        <dbReference type="EMBL" id="CAH1395844.1"/>
    </source>
</evidence>
<feature type="domain" description="Ig-like" evidence="8">
    <location>
        <begin position="224"/>
        <end position="319"/>
    </location>
</feature>
<dbReference type="Proteomes" id="UP001152798">
    <property type="component" value="Chromosome 3"/>
</dbReference>
<keyword evidence="7" id="KW-0812">Transmembrane</keyword>
<dbReference type="Gene3D" id="2.60.40.10">
    <property type="entry name" value="Immunoglobulins"/>
    <property type="match status" value="9"/>
</dbReference>
<organism evidence="10 11">
    <name type="scientific">Nezara viridula</name>
    <name type="common">Southern green stink bug</name>
    <name type="synonym">Cimex viridulus</name>
    <dbReference type="NCBI Taxonomy" id="85310"/>
    <lineage>
        <taxon>Eukaryota</taxon>
        <taxon>Metazoa</taxon>
        <taxon>Ecdysozoa</taxon>
        <taxon>Arthropoda</taxon>
        <taxon>Hexapoda</taxon>
        <taxon>Insecta</taxon>
        <taxon>Pterygota</taxon>
        <taxon>Neoptera</taxon>
        <taxon>Paraneoptera</taxon>
        <taxon>Hemiptera</taxon>
        <taxon>Heteroptera</taxon>
        <taxon>Panheteroptera</taxon>
        <taxon>Pentatomomorpha</taxon>
        <taxon>Pentatomoidea</taxon>
        <taxon>Pentatomidae</taxon>
        <taxon>Pentatominae</taxon>
        <taxon>Nezara</taxon>
    </lineage>
</organism>
<evidence type="ECO:0000256" key="7">
    <source>
        <dbReference type="SAM" id="Phobius"/>
    </source>
</evidence>
<feature type="transmembrane region" description="Helical" evidence="7">
    <location>
        <begin position="893"/>
        <end position="919"/>
    </location>
</feature>
<comment type="subcellular location">
    <subcellularLocation>
        <location evidence="1">Membrane</location>
        <topology evidence="1">Single-pass type I membrane protein</topology>
    </subcellularLocation>
</comment>
<keyword evidence="4" id="KW-0325">Glycoprotein</keyword>
<dbReference type="GO" id="GO:0005886">
    <property type="term" value="C:plasma membrane"/>
    <property type="evidence" value="ECO:0007669"/>
    <property type="project" value="TreeGrafter"/>
</dbReference>